<dbReference type="InterPro" id="IPR029787">
    <property type="entry name" value="Nucleotide_cyclase"/>
</dbReference>
<dbReference type="NCBIfam" id="TIGR00254">
    <property type="entry name" value="GGDEF"/>
    <property type="match status" value="1"/>
</dbReference>
<proteinExistence type="predicted"/>
<dbReference type="EMBL" id="AP014569">
    <property type="protein sequence ID" value="BAO84271.1"/>
    <property type="molecule type" value="Genomic_DNA"/>
</dbReference>
<accession>A0A060NP04</accession>
<dbReference type="InterPro" id="IPR043128">
    <property type="entry name" value="Rev_trsase/Diguanyl_cyclase"/>
</dbReference>
<gene>
    <name evidence="3" type="ORF">SMCB_2043</name>
</gene>
<keyword evidence="1" id="KW-0472">Membrane</keyword>
<dbReference type="SMART" id="SM00267">
    <property type="entry name" value="GGDEF"/>
    <property type="match status" value="1"/>
</dbReference>
<evidence type="ECO:0000259" key="2">
    <source>
        <dbReference type="PROSITE" id="PS50887"/>
    </source>
</evidence>
<dbReference type="CDD" id="cd01949">
    <property type="entry name" value="GGDEF"/>
    <property type="match status" value="1"/>
</dbReference>
<dbReference type="HOGENOM" id="CLU_535191_0_0_4"/>
<dbReference type="InterPro" id="IPR052163">
    <property type="entry name" value="DGC-Regulatory_Protein"/>
</dbReference>
<dbReference type="PROSITE" id="PS50887">
    <property type="entry name" value="GGDEF"/>
    <property type="match status" value="1"/>
</dbReference>
<dbReference type="PANTHER" id="PTHR46663:SF3">
    <property type="entry name" value="SLL0267 PROTEIN"/>
    <property type="match status" value="1"/>
</dbReference>
<evidence type="ECO:0000256" key="1">
    <source>
        <dbReference type="SAM" id="Phobius"/>
    </source>
</evidence>
<dbReference type="Gene3D" id="3.40.190.10">
    <property type="entry name" value="Periplasmic binding protein-like II"/>
    <property type="match status" value="1"/>
</dbReference>
<feature type="transmembrane region" description="Helical" evidence="1">
    <location>
        <begin position="316"/>
        <end position="339"/>
    </location>
</feature>
<dbReference type="Pfam" id="PF00990">
    <property type="entry name" value="GGDEF"/>
    <property type="match status" value="1"/>
</dbReference>
<feature type="domain" description="GGDEF" evidence="2">
    <location>
        <begin position="399"/>
        <end position="535"/>
    </location>
</feature>
<keyword evidence="1" id="KW-1133">Transmembrane helix</keyword>
<dbReference type="Pfam" id="PF12974">
    <property type="entry name" value="Phosphonate-bd"/>
    <property type="match status" value="1"/>
</dbReference>
<dbReference type="InterPro" id="IPR000160">
    <property type="entry name" value="GGDEF_dom"/>
</dbReference>
<reference evidence="3 4" key="1">
    <citation type="journal article" date="2014" name="Nat. Commun.">
        <title>Physiological and genomic features of highly alkaliphilic hydrogen-utilizing Betaproteobacteria from a continental serpentinizing site.</title>
        <authorList>
            <person name="Suzuki S."/>
            <person name="Kuenen J.G."/>
            <person name="Schipper K."/>
            <person name="van der Velde S."/>
            <person name="Ishii S."/>
            <person name="Wu A."/>
            <person name="Sorokin D.Y."/>
            <person name="Tenney A."/>
            <person name="Meng X.Y."/>
            <person name="Morrill P.L."/>
            <person name="Kamagata Y."/>
            <person name="Muyzer G."/>
            <person name="Nealson K.H."/>
        </authorList>
    </citation>
    <scope>NUCLEOTIDE SEQUENCE [LARGE SCALE GENOMIC DNA]</scope>
    <source>
        <strain evidence="3 4">B1</strain>
    </source>
</reference>
<sequence>MLGCLLGVSGAVWAQPKPDAPGAVPADTRPLLTLGVFAYRPKPVMLQRFNALGDFLSARVPGYRFQVQALSGPELEQEIEAGRVDFVLTNPVHFHLLREGGRLSGSLASMVLRHGDTPVHGIGGVIVRLPDRTDLATLTDLRGRRIAVSGRESLGSYMAPAAELLQAGVPLHELHIVETGQPVDRVVEAVLQREVDAGFVRTSVLEDLEREGKLQPGQLVHMNPQQVPGFALRLSTNLYPEWPFLAAVHVPPELSHQVALALMDLRPYDPAALQAGLYGFSIPADYAAIERVMRELRMPPFDQLPTVTWTDVWLRYQLWIVSLGLSGSLVLLLALGLGFNTRRLVRIKRELQADRALLQQQREALDRLAHYDPLTGVPNRRLLEDRLQVALARARRQASRLAVCYLDLDNFKPVNDLLGHAAGDRFLIEITRRLQQGLRAADTLARLGGDEFVLLLADLSHEDEWQPVLQRLLEALRQPVQIDGHAVASSASVGVVLFPAAPDDPADPDTLLRHADQAMYQAKQEGRNRYRVFGLKA</sequence>
<dbReference type="SUPFAM" id="SSF53850">
    <property type="entry name" value="Periplasmic binding protein-like II"/>
    <property type="match status" value="1"/>
</dbReference>
<name>A0A060NP04_9BURK</name>
<dbReference type="Gene3D" id="3.30.70.270">
    <property type="match status" value="1"/>
</dbReference>
<dbReference type="STRING" id="1458426.SMCB_2043"/>
<dbReference type="KEGG" id="cbab:SMCB_2043"/>
<dbReference type="Proteomes" id="UP000066014">
    <property type="component" value="Chromosome"/>
</dbReference>
<dbReference type="AlphaFoldDB" id="A0A060NP04"/>
<protein>
    <submittedName>
        <fullName evidence="3">GGDEF domain protein</fullName>
    </submittedName>
</protein>
<keyword evidence="4" id="KW-1185">Reference proteome</keyword>
<evidence type="ECO:0000313" key="4">
    <source>
        <dbReference type="Proteomes" id="UP000066014"/>
    </source>
</evidence>
<organism evidence="3 4">
    <name type="scientific">Serpentinimonas maccroryi</name>
    <dbReference type="NCBI Taxonomy" id="1458426"/>
    <lineage>
        <taxon>Bacteria</taxon>
        <taxon>Pseudomonadati</taxon>
        <taxon>Pseudomonadota</taxon>
        <taxon>Betaproteobacteria</taxon>
        <taxon>Burkholderiales</taxon>
        <taxon>Comamonadaceae</taxon>
        <taxon>Serpentinimonas</taxon>
    </lineage>
</organism>
<dbReference type="FunFam" id="3.30.70.270:FF:000001">
    <property type="entry name" value="Diguanylate cyclase domain protein"/>
    <property type="match status" value="1"/>
</dbReference>
<keyword evidence="1" id="KW-0812">Transmembrane</keyword>
<dbReference type="GO" id="GO:0003824">
    <property type="term" value="F:catalytic activity"/>
    <property type="evidence" value="ECO:0007669"/>
    <property type="project" value="UniProtKB-ARBA"/>
</dbReference>
<dbReference type="PANTHER" id="PTHR46663">
    <property type="entry name" value="DIGUANYLATE CYCLASE DGCT-RELATED"/>
    <property type="match status" value="1"/>
</dbReference>
<dbReference type="SUPFAM" id="SSF55073">
    <property type="entry name" value="Nucleotide cyclase"/>
    <property type="match status" value="1"/>
</dbReference>
<evidence type="ECO:0000313" key="3">
    <source>
        <dbReference type="EMBL" id="BAO84271.1"/>
    </source>
</evidence>